<dbReference type="PANTHER" id="PTHR10039:SF14">
    <property type="entry name" value="NACHT DOMAIN-CONTAINING PROTEIN"/>
    <property type="match status" value="1"/>
</dbReference>
<comment type="caution">
    <text evidence="3">The sequence shown here is derived from an EMBL/GenBank/DDBJ whole genome shotgun (WGS) entry which is preliminary data.</text>
</comment>
<dbReference type="InterPro" id="IPR056884">
    <property type="entry name" value="NPHP3-like_N"/>
</dbReference>
<gene>
    <name evidence="3" type="ORF">D9758_010877</name>
</gene>
<dbReference type="Pfam" id="PF24883">
    <property type="entry name" value="NPHP3_N"/>
    <property type="match status" value="1"/>
</dbReference>
<accession>A0A8H5LQ27</accession>
<dbReference type="OrthoDB" id="538223at2759"/>
<dbReference type="Gene3D" id="3.40.50.300">
    <property type="entry name" value="P-loop containing nucleotide triphosphate hydrolases"/>
    <property type="match status" value="1"/>
</dbReference>
<dbReference type="InterPro" id="IPR027417">
    <property type="entry name" value="P-loop_NTPase"/>
</dbReference>
<organism evidence="3 4">
    <name type="scientific">Tetrapyrgos nigripes</name>
    <dbReference type="NCBI Taxonomy" id="182062"/>
    <lineage>
        <taxon>Eukaryota</taxon>
        <taxon>Fungi</taxon>
        <taxon>Dikarya</taxon>
        <taxon>Basidiomycota</taxon>
        <taxon>Agaricomycotina</taxon>
        <taxon>Agaricomycetes</taxon>
        <taxon>Agaricomycetidae</taxon>
        <taxon>Agaricales</taxon>
        <taxon>Marasmiineae</taxon>
        <taxon>Marasmiaceae</taxon>
        <taxon>Tetrapyrgos</taxon>
    </lineage>
</organism>
<evidence type="ECO:0000313" key="4">
    <source>
        <dbReference type="Proteomes" id="UP000559256"/>
    </source>
</evidence>
<dbReference type="AlphaFoldDB" id="A0A8H5LQ27"/>
<proteinExistence type="predicted"/>
<evidence type="ECO:0000259" key="2">
    <source>
        <dbReference type="Pfam" id="PF24883"/>
    </source>
</evidence>
<evidence type="ECO:0000256" key="1">
    <source>
        <dbReference type="ARBA" id="ARBA00022737"/>
    </source>
</evidence>
<sequence>MLLNLAQNMKVAIRQEITTEQPLTKQDSTFCTDNSNPVYDSRPRQADVSILQDAQNFSMNNSKINVVQGDQHNTQVYFGEQDIINKLNPAKKAFHDVGARNDTSPDALVGYWMCGMAGTGKSTIAKSIQECKEYHNVIPTLAYQMARCSRNYAEGIQKALNTDPDIAIKDPDIQVKEVLTKPWEGASSPYSPVVVIDALDECENISLLLKHLIPAIRNLHIPGLKFFLTSRPEQHIKDYFDVDEIQQEGQTLQHFYLHNVQKSIVRDDISMFLQQGLGQMSISKDKIDILVDSSDVLFIYAATIVKYIIGGGKRAQVRLANILDLKRTPDKLQTQILDDLYGQILEEALSSSKLSPEEQEKSLNVLYTVITTATPVSCLTISELLKLDLGNIEATITELQLHDFGFKGKESVL</sequence>
<dbReference type="EMBL" id="JAACJM010000027">
    <property type="protein sequence ID" value="KAF5365437.1"/>
    <property type="molecule type" value="Genomic_DNA"/>
</dbReference>
<evidence type="ECO:0000313" key="3">
    <source>
        <dbReference type="EMBL" id="KAF5365437.1"/>
    </source>
</evidence>
<protein>
    <recommendedName>
        <fullName evidence="2">Nephrocystin 3-like N-terminal domain-containing protein</fullName>
    </recommendedName>
</protein>
<dbReference type="Proteomes" id="UP000559256">
    <property type="component" value="Unassembled WGS sequence"/>
</dbReference>
<dbReference type="SUPFAM" id="SSF52540">
    <property type="entry name" value="P-loop containing nucleoside triphosphate hydrolases"/>
    <property type="match status" value="1"/>
</dbReference>
<name>A0A8H5LQ27_9AGAR</name>
<keyword evidence="1" id="KW-0677">Repeat</keyword>
<reference evidence="3 4" key="1">
    <citation type="journal article" date="2020" name="ISME J.">
        <title>Uncovering the hidden diversity of litter-decomposition mechanisms in mushroom-forming fungi.</title>
        <authorList>
            <person name="Floudas D."/>
            <person name="Bentzer J."/>
            <person name="Ahren D."/>
            <person name="Johansson T."/>
            <person name="Persson P."/>
            <person name="Tunlid A."/>
        </authorList>
    </citation>
    <scope>NUCLEOTIDE SEQUENCE [LARGE SCALE GENOMIC DNA]</scope>
    <source>
        <strain evidence="3 4">CBS 291.85</strain>
    </source>
</reference>
<feature type="domain" description="Nephrocystin 3-like N-terminal" evidence="2">
    <location>
        <begin position="130"/>
        <end position="231"/>
    </location>
</feature>
<dbReference type="PANTHER" id="PTHR10039">
    <property type="entry name" value="AMELOGENIN"/>
    <property type="match status" value="1"/>
</dbReference>
<keyword evidence="4" id="KW-1185">Reference proteome</keyword>